<dbReference type="Pfam" id="PF00361">
    <property type="entry name" value="Proton_antipo_M"/>
    <property type="match status" value="1"/>
</dbReference>
<dbReference type="RefSeq" id="YP_009443015.1">
    <property type="nucleotide sequence ID" value="NC_036340.1"/>
</dbReference>
<feature type="transmembrane region" description="Helical" evidence="9">
    <location>
        <begin position="294"/>
        <end position="316"/>
    </location>
</feature>
<feature type="signal peptide" evidence="10">
    <location>
        <begin position="1"/>
        <end position="18"/>
    </location>
</feature>
<keyword evidence="12" id="KW-0496">Mitochondrion</keyword>
<evidence type="ECO:0000256" key="3">
    <source>
        <dbReference type="ARBA" id="ARBA00021008"/>
    </source>
</evidence>
<feature type="transmembrane region" description="Helical" evidence="9">
    <location>
        <begin position="397"/>
        <end position="417"/>
    </location>
</feature>
<name>A0A2D2LYV5_RHOMI</name>
<feature type="transmembrane region" description="Helical" evidence="9">
    <location>
        <begin position="169"/>
        <end position="191"/>
    </location>
</feature>
<evidence type="ECO:0000259" key="11">
    <source>
        <dbReference type="Pfam" id="PF00361"/>
    </source>
</evidence>
<keyword evidence="4 9" id="KW-0812">Transmembrane</keyword>
<dbReference type="NCBIfam" id="TIGR01770">
    <property type="entry name" value="NDH_I_N"/>
    <property type="match status" value="1"/>
</dbReference>
<dbReference type="GO" id="GO:0016020">
    <property type="term" value="C:membrane"/>
    <property type="evidence" value="ECO:0007669"/>
    <property type="project" value="UniProtKB-SubCell"/>
</dbReference>
<comment type="similarity">
    <text evidence="2">Belongs to the complex I subunit 2 family.</text>
</comment>
<keyword evidence="5 9" id="KW-1133">Transmembrane helix</keyword>
<dbReference type="EMBL" id="MF694646">
    <property type="protein sequence ID" value="ATR80215.1"/>
    <property type="molecule type" value="Genomic_DNA"/>
</dbReference>
<feature type="transmembrane region" description="Helical" evidence="9">
    <location>
        <begin position="28"/>
        <end position="48"/>
    </location>
</feature>
<evidence type="ECO:0000256" key="6">
    <source>
        <dbReference type="ARBA" id="ARBA00023136"/>
    </source>
</evidence>
<keyword evidence="10" id="KW-0732">Signal</keyword>
<dbReference type="GO" id="GO:0016491">
    <property type="term" value="F:oxidoreductase activity"/>
    <property type="evidence" value="ECO:0007669"/>
    <property type="project" value="UniProtKB-KW"/>
</dbReference>
<feature type="transmembrane region" description="Helical" evidence="9">
    <location>
        <begin position="136"/>
        <end position="157"/>
    </location>
</feature>
<keyword evidence="6 9" id="KW-0472">Membrane</keyword>
<organism evidence="12">
    <name type="scientific">Rhodotorula mucilaginosa</name>
    <name type="common">Yeast</name>
    <name type="synonym">Rhodotorula rubra</name>
    <dbReference type="NCBI Taxonomy" id="5537"/>
    <lineage>
        <taxon>Eukaryota</taxon>
        <taxon>Fungi</taxon>
        <taxon>Dikarya</taxon>
        <taxon>Basidiomycota</taxon>
        <taxon>Pucciniomycotina</taxon>
        <taxon>Microbotryomycetes</taxon>
        <taxon>Sporidiobolales</taxon>
        <taxon>Sporidiobolaceae</taxon>
        <taxon>Rhodotorula</taxon>
    </lineage>
</organism>
<evidence type="ECO:0000256" key="9">
    <source>
        <dbReference type="SAM" id="Phobius"/>
    </source>
</evidence>
<protein>
    <recommendedName>
        <fullName evidence="3">NADH-ubiquinone oxidoreductase chain 2</fullName>
    </recommendedName>
    <alternativeName>
        <fullName evidence="7">NADH dehydrogenase subunit 2</fullName>
    </alternativeName>
</protein>
<evidence type="ECO:0000256" key="7">
    <source>
        <dbReference type="ARBA" id="ARBA00031028"/>
    </source>
</evidence>
<feature type="transmembrane region" description="Helical" evidence="9">
    <location>
        <begin position="437"/>
        <end position="457"/>
    </location>
</feature>
<feature type="transmembrane region" description="Helical" evidence="9">
    <location>
        <begin position="354"/>
        <end position="376"/>
    </location>
</feature>
<feature type="domain" description="NADH:quinone oxidoreductase/Mrp antiporter transmembrane" evidence="11">
    <location>
        <begin position="132"/>
        <end position="451"/>
    </location>
</feature>
<feature type="chain" id="PRO_5013763441" description="NADH-ubiquinone oxidoreductase chain 2" evidence="10">
    <location>
        <begin position="19"/>
        <end position="517"/>
    </location>
</feature>
<reference evidence="12" key="1">
    <citation type="journal article" date="2017" name="PeerJ">
        <title>Whole genome sequencing of Rhodotorula mucilaginosa isolated from the chewing stick (Distemonanthus benthamianus): insights into Rhodotorula phylogeny, mitogenome dynamics and carotenoid biosynthesis.</title>
        <authorList>
            <person name="Gan H.M."/>
            <person name="Thomas B.N."/>
            <person name="Cavanaugh N.T."/>
            <person name="Morales G.H."/>
            <person name="Mayers A.N."/>
            <person name="Savka M.A."/>
            <person name="Hudson A.O."/>
        </authorList>
    </citation>
    <scope>NUCLEOTIDE SEQUENCE</scope>
    <source>
        <strain evidence="12">RIT389</strain>
    </source>
</reference>
<proteinExistence type="inferred from homology"/>
<keyword evidence="12" id="KW-0560">Oxidoreductase</keyword>
<dbReference type="AlphaFoldDB" id="A0A2D2LYV5"/>
<geneLocation type="mitochondrion" evidence="12"/>
<feature type="transmembrane region" description="Helical" evidence="9">
    <location>
        <begin position="323"/>
        <end position="342"/>
    </location>
</feature>
<feature type="transmembrane region" description="Helical" evidence="9">
    <location>
        <begin position="254"/>
        <end position="274"/>
    </location>
</feature>
<evidence type="ECO:0000256" key="1">
    <source>
        <dbReference type="ARBA" id="ARBA00004141"/>
    </source>
</evidence>
<dbReference type="HAMAP" id="MF_00445">
    <property type="entry name" value="NDH1_NuoN_1"/>
    <property type="match status" value="1"/>
</dbReference>
<sequence>MLVITLLTLLIATPLSSSTKFTPEQLHRATAVTFFFAAALSFNAYYVATLGAGVSLYSGLFHVSTVSMAIECFIFVVGGLILLPWASRTSVVHHTNEFGQGYTPGLGAKPSIPEFALILVFTTIGASFLVSSTDLVSLYLAIELQSFAVYILATLYRENESATSAGLKYFLLGALSSALILLGSALVYAYTGLTNLDAISSLISVSTTSDNVTQGVMLGLVVMTAGFLFKIAAAPFHNWAPDVYDGVPTIVTTWLSVMPKISIFVLLLTVSSLTEGLLGPAQAGLTFGDITVNVWQALLLVCSLLSLIIGTVVGLSQVRIKRLLTYSTISHVGFMLLALAVSGQESIDAFLFYLIQYTLTNLNVFLILLAFGYLLVKPWAQKGTGDVEYIKELRNQFSQSPALALSLLICLFSMAGVPPMMGFFAKYAVLYSAIHNGYYFLSIVGILASVVSAGYYLRVVKVLYFEESSQPTGDGVELSSTHCYLIAVLTAAIVLFVLHPSLLLNSTQLMAMSIYGC</sequence>
<evidence type="ECO:0000256" key="10">
    <source>
        <dbReference type="SAM" id="SignalP"/>
    </source>
</evidence>
<comment type="subcellular location">
    <subcellularLocation>
        <location evidence="1">Membrane</location>
        <topology evidence="1">Multi-pass membrane protein</topology>
    </subcellularLocation>
</comment>
<comment type="catalytic activity">
    <reaction evidence="8">
        <text>a ubiquinone + NADH + 5 H(+)(in) = a ubiquinol + NAD(+) + 4 H(+)(out)</text>
        <dbReference type="Rhea" id="RHEA:29091"/>
        <dbReference type="Rhea" id="RHEA-COMP:9565"/>
        <dbReference type="Rhea" id="RHEA-COMP:9566"/>
        <dbReference type="ChEBI" id="CHEBI:15378"/>
        <dbReference type="ChEBI" id="CHEBI:16389"/>
        <dbReference type="ChEBI" id="CHEBI:17976"/>
        <dbReference type="ChEBI" id="CHEBI:57540"/>
        <dbReference type="ChEBI" id="CHEBI:57945"/>
        <dbReference type="EC" id="7.1.1.2"/>
    </reaction>
</comment>
<accession>A0A2D2LYV5</accession>
<evidence type="ECO:0000256" key="8">
    <source>
        <dbReference type="ARBA" id="ARBA00049551"/>
    </source>
</evidence>
<feature type="transmembrane region" description="Helical" evidence="9">
    <location>
        <begin position="211"/>
        <end position="233"/>
    </location>
</feature>
<dbReference type="GO" id="GO:0008137">
    <property type="term" value="F:NADH dehydrogenase (ubiquinone) activity"/>
    <property type="evidence" value="ECO:0007669"/>
    <property type="project" value="UniProtKB-EC"/>
</dbReference>
<feature type="transmembrane region" description="Helical" evidence="9">
    <location>
        <begin position="60"/>
        <end position="86"/>
    </location>
</feature>
<evidence type="ECO:0000256" key="2">
    <source>
        <dbReference type="ARBA" id="ARBA00007012"/>
    </source>
</evidence>
<gene>
    <name evidence="12" type="primary">nad2</name>
</gene>
<dbReference type="GeneID" id="35092683"/>
<dbReference type="GO" id="GO:0042773">
    <property type="term" value="P:ATP synthesis coupled electron transport"/>
    <property type="evidence" value="ECO:0007669"/>
    <property type="project" value="InterPro"/>
</dbReference>
<feature type="transmembrane region" description="Helical" evidence="9">
    <location>
        <begin position="478"/>
        <end position="498"/>
    </location>
</feature>
<dbReference type="InterPro" id="IPR010096">
    <property type="entry name" value="NADH-Q_OxRdtase_suN/2"/>
</dbReference>
<dbReference type="PANTHER" id="PTHR22773">
    <property type="entry name" value="NADH DEHYDROGENASE"/>
    <property type="match status" value="1"/>
</dbReference>
<evidence type="ECO:0000313" key="12">
    <source>
        <dbReference type="EMBL" id="ATR80215.1"/>
    </source>
</evidence>
<dbReference type="InterPro" id="IPR001750">
    <property type="entry name" value="ND/Mrp_TM"/>
</dbReference>
<evidence type="ECO:0000256" key="4">
    <source>
        <dbReference type="ARBA" id="ARBA00022692"/>
    </source>
</evidence>
<evidence type="ECO:0000256" key="5">
    <source>
        <dbReference type="ARBA" id="ARBA00022989"/>
    </source>
</evidence>